<sequence length="200" mass="22173">MKKNIIAVLAFTICIFSVKAQEENKVEGFQKNDVYISGRVSYGVSFLSDSGRSSEAFIFAPSVGYFVSDKIALDLGVVFSSSFVENSFLGQQEKKQEFGFRLGGDYYFTPQKRFSFLIGADLFFNNVSYESGVLSDENQYGINISPGLNYFISKSFSINASVGSLGYVYTKSESDFISGVSTFVFDLNLSSIVLGLTYRF</sequence>
<protein>
    <submittedName>
        <fullName evidence="2">Uncharacterized protein</fullName>
    </submittedName>
</protein>
<reference evidence="2 3" key="1">
    <citation type="submission" date="2017-07" db="EMBL/GenBank/DDBJ databases">
        <authorList>
            <person name="Sun Z.S."/>
            <person name="Albrecht U."/>
            <person name="Echele G."/>
            <person name="Lee C.C."/>
        </authorList>
    </citation>
    <scope>NUCLEOTIDE SEQUENCE [LARGE SCALE GENOMIC DNA]</scope>
    <source>
        <strain evidence="3">type strain: KCTC 22618</strain>
    </source>
</reference>
<dbReference type="KEGG" id="tje:TJEJU_1767"/>
<dbReference type="RefSeq" id="WP_095071253.1">
    <property type="nucleotide sequence ID" value="NZ_LT899436.1"/>
</dbReference>
<accession>A0A238U8F9</accession>
<dbReference type="InterPro" id="IPR011250">
    <property type="entry name" value="OMP/PagP_B-barrel"/>
</dbReference>
<evidence type="ECO:0000256" key="1">
    <source>
        <dbReference type="SAM" id="SignalP"/>
    </source>
</evidence>
<dbReference type="SUPFAM" id="SSF56925">
    <property type="entry name" value="OMPA-like"/>
    <property type="match status" value="1"/>
</dbReference>
<evidence type="ECO:0000313" key="3">
    <source>
        <dbReference type="Proteomes" id="UP000215214"/>
    </source>
</evidence>
<dbReference type="Gene3D" id="2.40.160.20">
    <property type="match status" value="1"/>
</dbReference>
<proteinExistence type="predicted"/>
<keyword evidence="1" id="KW-0732">Signal</keyword>
<keyword evidence="3" id="KW-1185">Reference proteome</keyword>
<feature type="chain" id="PRO_5013099514" evidence="1">
    <location>
        <begin position="21"/>
        <end position="200"/>
    </location>
</feature>
<gene>
    <name evidence="2" type="ORF">TJEJU_1767</name>
</gene>
<dbReference type="EMBL" id="LT899436">
    <property type="protein sequence ID" value="SNR15479.1"/>
    <property type="molecule type" value="Genomic_DNA"/>
</dbReference>
<dbReference type="Proteomes" id="UP000215214">
    <property type="component" value="Chromosome TJEJU"/>
</dbReference>
<feature type="signal peptide" evidence="1">
    <location>
        <begin position="1"/>
        <end position="20"/>
    </location>
</feature>
<name>A0A238U8F9_9FLAO</name>
<evidence type="ECO:0000313" key="2">
    <source>
        <dbReference type="EMBL" id="SNR15479.1"/>
    </source>
</evidence>
<dbReference type="OrthoDB" id="945117at2"/>
<dbReference type="AlphaFoldDB" id="A0A238U8F9"/>
<organism evidence="2 3">
    <name type="scientific">Tenacibaculum jejuense</name>
    <dbReference type="NCBI Taxonomy" id="584609"/>
    <lineage>
        <taxon>Bacteria</taxon>
        <taxon>Pseudomonadati</taxon>
        <taxon>Bacteroidota</taxon>
        <taxon>Flavobacteriia</taxon>
        <taxon>Flavobacteriales</taxon>
        <taxon>Flavobacteriaceae</taxon>
        <taxon>Tenacibaculum</taxon>
    </lineage>
</organism>